<feature type="transmembrane region" description="Helical" evidence="16">
    <location>
        <begin position="21"/>
        <end position="40"/>
    </location>
</feature>
<dbReference type="PRINTS" id="PR01437">
    <property type="entry name" value="NUOXDRDTASE4"/>
</dbReference>
<evidence type="ECO:0000313" key="19">
    <source>
        <dbReference type="EMBL" id="ATR85796.1"/>
    </source>
</evidence>
<feature type="domain" description="NADH:ubiquinone oxidoreductase chain 4 N-terminal" evidence="18">
    <location>
        <begin position="2"/>
        <end position="97"/>
    </location>
</feature>
<dbReference type="InterPro" id="IPR003918">
    <property type="entry name" value="NADH_UbQ_OxRdtase"/>
</dbReference>
<feature type="transmembrane region" description="Helical" evidence="16">
    <location>
        <begin position="82"/>
        <end position="101"/>
    </location>
</feature>
<dbReference type="Pfam" id="PF01059">
    <property type="entry name" value="Oxidored_q5_N"/>
    <property type="match status" value="1"/>
</dbReference>
<organism evidence="19">
    <name type="scientific">Tremoctopus violaceus</name>
    <dbReference type="NCBI Taxonomy" id="102883"/>
    <lineage>
        <taxon>Eukaryota</taxon>
        <taxon>Metazoa</taxon>
        <taxon>Spiralia</taxon>
        <taxon>Lophotrochozoa</taxon>
        <taxon>Mollusca</taxon>
        <taxon>Cephalopoda</taxon>
        <taxon>Coleoidea</taxon>
        <taxon>Octopodiformes</taxon>
        <taxon>Octopoda</taxon>
        <taxon>Incirrata</taxon>
        <taxon>Tremoctopodidae</taxon>
        <taxon>Tremoctopus</taxon>
    </lineage>
</organism>
<evidence type="ECO:0000256" key="12">
    <source>
        <dbReference type="ARBA" id="ARBA00023075"/>
    </source>
</evidence>
<evidence type="ECO:0000256" key="16">
    <source>
        <dbReference type="RuleBase" id="RU003297"/>
    </source>
</evidence>
<evidence type="ECO:0000256" key="7">
    <source>
        <dbReference type="ARBA" id="ARBA00022692"/>
    </source>
</evidence>
<evidence type="ECO:0000256" key="11">
    <source>
        <dbReference type="ARBA" id="ARBA00023027"/>
    </source>
</evidence>
<gene>
    <name evidence="19" type="primary">nad4</name>
</gene>
<comment type="similarity">
    <text evidence="2 16">Belongs to the complex I subunit 4 family.</text>
</comment>
<dbReference type="GO" id="GO:0031966">
    <property type="term" value="C:mitochondrial membrane"/>
    <property type="evidence" value="ECO:0007669"/>
    <property type="project" value="UniProtKB-SubCell"/>
</dbReference>
<dbReference type="EC" id="7.1.1.2" evidence="3 16"/>
<evidence type="ECO:0000256" key="8">
    <source>
        <dbReference type="ARBA" id="ARBA00022967"/>
    </source>
</evidence>
<dbReference type="PANTHER" id="PTHR43507">
    <property type="entry name" value="NADH-UBIQUINONE OXIDOREDUCTASE CHAIN 4"/>
    <property type="match status" value="1"/>
</dbReference>
<dbReference type="GO" id="GO:0048039">
    <property type="term" value="F:ubiquinone binding"/>
    <property type="evidence" value="ECO:0007669"/>
    <property type="project" value="TreeGrafter"/>
</dbReference>
<feature type="transmembrane region" description="Helical" evidence="16">
    <location>
        <begin position="340"/>
        <end position="359"/>
    </location>
</feature>
<feature type="transmembrane region" description="Helical" evidence="16">
    <location>
        <begin position="107"/>
        <end position="128"/>
    </location>
</feature>
<evidence type="ECO:0000259" key="17">
    <source>
        <dbReference type="Pfam" id="PF00361"/>
    </source>
</evidence>
<reference evidence="19" key="1">
    <citation type="submission" date="2017-02" db="EMBL/GenBank/DDBJ databases">
        <title>Tremoctopus violaceus complete mitogenome.</title>
        <authorList>
            <person name="Shen K.-N."/>
        </authorList>
    </citation>
    <scope>NUCLEOTIDE SEQUENCE</scope>
</reference>
<keyword evidence="10 16" id="KW-1133">Transmembrane helix</keyword>
<dbReference type="Pfam" id="PF00361">
    <property type="entry name" value="Proton_antipo_M"/>
    <property type="match status" value="1"/>
</dbReference>
<dbReference type="AlphaFoldDB" id="A0A3Q8C9Q8"/>
<keyword evidence="14 16" id="KW-0472">Membrane</keyword>
<dbReference type="EMBL" id="KY649286">
    <property type="protein sequence ID" value="ATR85796.1"/>
    <property type="molecule type" value="Genomic_DNA"/>
</dbReference>
<evidence type="ECO:0000256" key="4">
    <source>
        <dbReference type="ARBA" id="ARBA00021006"/>
    </source>
</evidence>
<comment type="catalytic activity">
    <reaction evidence="15 16">
        <text>a ubiquinone + NADH + 5 H(+)(in) = a ubiquinol + NAD(+) + 4 H(+)(out)</text>
        <dbReference type="Rhea" id="RHEA:29091"/>
        <dbReference type="Rhea" id="RHEA-COMP:9565"/>
        <dbReference type="Rhea" id="RHEA-COMP:9566"/>
        <dbReference type="ChEBI" id="CHEBI:15378"/>
        <dbReference type="ChEBI" id="CHEBI:16389"/>
        <dbReference type="ChEBI" id="CHEBI:17976"/>
        <dbReference type="ChEBI" id="CHEBI:57540"/>
        <dbReference type="ChEBI" id="CHEBI:57945"/>
        <dbReference type="EC" id="7.1.1.2"/>
    </reaction>
</comment>
<feature type="transmembrane region" description="Helical" evidence="16">
    <location>
        <begin position="299"/>
        <end position="320"/>
    </location>
</feature>
<evidence type="ECO:0000256" key="5">
    <source>
        <dbReference type="ARBA" id="ARBA00022448"/>
    </source>
</evidence>
<keyword evidence="8" id="KW-1278">Translocase</keyword>
<dbReference type="InterPro" id="IPR000260">
    <property type="entry name" value="NADH4_N"/>
</dbReference>
<evidence type="ECO:0000256" key="15">
    <source>
        <dbReference type="ARBA" id="ARBA00049551"/>
    </source>
</evidence>
<accession>A0A3Q8C9Q8</accession>
<evidence type="ECO:0000256" key="1">
    <source>
        <dbReference type="ARBA" id="ARBA00004225"/>
    </source>
</evidence>
<dbReference type="GO" id="GO:0042773">
    <property type="term" value="P:ATP synthesis coupled electron transport"/>
    <property type="evidence" value="ECO:0007669"/>
    <property type="project" value="InterPro"/>
</dbReference>
<evidence type="ECO:0000259" key="18">
    <source>
        <dbReference type="Pfam" id="PF01059"/>
    </source>
</evidence>
<evidence type="ECO:0000256" key="2">
    <source>
        <dbReference type="ARBA" id="ARBA00009025"/>
    </source>
</evidence>
<evidence type="ECO:0000256" key="14">
    <source>
        <dbReference type="ARBA" id="ARBA00023136"/>
    </source>
</evidence>
<comment type="subcellular location">
    <subcellularLocation>
        <location evidence="1 16">Mitochondrion membrane</location>
        <topology evidence="1 16">Multi-pass membrane protein</topology>
    </subcellularLocation>
</comment>
<evidence type="ECO:0000256" key="9">
    <source>
        <dbReference type="ARBA" id="ARBA00022982"/>
    </source>
</evidence>
<dbReference type="InterPro" id="IPR001750">
    <property type="entry name" value="ND/Mrp_TM"/>
</dbReference>
<feature type="transmembrane region" description="Helical" evidence="16">
    <location>
        <begin position="271"/>
        <end position="293"/>
    </location>
</feature>
<evidence type="ECO:0000256" key="3">
    <source>
        <dbReference type="ARBA" id="ARBA00012944"/>
    </source>
</evidence>
<evidence type="ECO:0000256" key="6">
    <source>
        <dbReference type="ARBA" id="ARBA00022660"/>
    </source>
</evidence>
<comment type="function">
    <text evidence="16">Core subunit of the mitochondrial membrane respiratory chain NADH dehydrogenase (Complex I) which catalyzes electron transfer from NADH through the respiratory chain, using ubiquinone as an electron acceptor. Essential for the catalytic activity and assembly of complex I.</text>
</comment>
<keyword evidence="13 16" id="KW-0496">Mitochondrion</keyword>
<evidence type="ECO:0000256" key="10">
    <source>
        <dbReference type="ARBA" id="ARBA00022989"/>
    </source>
</evidence>
<protein>
    <recommendedName>
        <fullName evidence="4 16">NADH-ubiquinone oxidoreductase chain 4</fullName>
        <ecNumber evidence="3 16">7.1.1.2</ecNumber>
    </recommendedName>
</protein>
<keyword evidence="12 16" id="KW-0830">Ubiquinone</keyword>
<dbReference type="GO" id="GO:0008137">
    <property type="term" value="F:NADH dehydrogenase (ubiquinone) activity"/>
    <property type="evidence" value="ECO:0007669"/>
    <property type="project" value="UniProtKB-UniRule"/>
</dbReference>
<evidence type="ECO:0000256" key="13">
    <source>
        <dbReference type="ARBA" id="ARBA00023128"/>
    </source>
</evidence>
<keyword evidence="5 16" id="KW-0813">Transport</keyword>
<sequence length="445" mass="50447">MLLSLVSLSFLSMKWIWEISFWLLMIFSFVSLKVFSVDVWGNMEYLFYVDKVCGVLIMLSMWTSGLMMLASYSSVKLSNNKIVYFSNCVLLLCVFMIFFFLMDNVLIFYLFFEMCLIPALFLILGWGYQPERLQAGSYMMLYTVGASLPMLLCIITLGVSSGSYNMFELKYMYMNSLDWYWYWGLFIALFVKLPLYFFHLWLPKAHVEAPISGSMILASVLLKLGGYGILRFMDIFSFKSHYSMIILFGFCLYGSVLTSLVCVGQSDVKSLIAYSSVGHMGVMLGGLITGFMVGWEGSVLMMMCHGLCSSGLFCIGNIIYEKVNSRSMFLFGGMLNYNPILGLLMFLLCACNMGAPPSINLISEIMLFMSLFSFSFIGVIFIFMLVFMGGLYNLLLFVSVQHGQVMSFMKVITVNKSGEILLLMLHVIPLFMFVLNLDFVVSIGV</sequence>
<geneLocation type="mitochondrion" evidence="19"/>
<proteinExistence type="inferred from homology"/>
<keyword evidence="11 16" id="KW-0520">NAD</keyword>
<keyword evidence="6 16" id="KW-0679">Respiratory chain</keyword>
<feature type="transmembrane region" description="Helical" evidence="16">
    <location>
        <begin position="420"/>
        <end position="443"/>
    </location>
</feature>
<dbReference type="PANTHER" id="PTHR43507:SF20">
    <property type="entry name" value="NADH-UBIQUINONE OXIDOREDUCTASE CHAIN 4"/>
    <property type="match status" value="1"/>
</dbReference>
<feature type="transmembrane region" description="Helical" evidence="16">
    <location>
        <begin position="242"/>
        <end position="264"/>
    </location>
</feature>
<name>A0A3Q8C9Q8_9MOLL</name>
<feature type="transmembrane region" description="Helical" evidence="16">
    <location>
        <begin position="46"/>
        <end position="70"/>
    </location>
</feature>
<dbReference type="GO" id="GO:0003954">
    <property type="term" value="F:NADH dehydrogenase activity"/>
    <property type="evidence" value="ECO:0007669"/>
    <property type="project" value="TreeGrafter"/>
</dbReference>
<feature type="transmembrane region" description="Helical" evidence="16">
    <location>
        <begin position="140"/>
        <end position="160"/>
    </location>
</feature>
<keyword evidence="7 16" id="KW-0812">Transmembrane</keyword>
<keyword evidence="9 16" id="KW-0249">Electron transport</keyword>
<feature type="transmembrane region" description="Helical" evidence="16">
    <location>
        <begin position="180"/>
        <end position="202"/>
    </location>
</feature>
<dbReference type="GO" id="GO:0015990">
    <property type="term" value="P:electron transport coupled proton transport"/>
    <property type="evidence" value="ECO:0007669"/>
    <property type="project" value="TreeGrafter"/>
</dbReference>
<feature type="domain" description="NADH:quinone oxidoreductase/Mrp antiporter transmembrane" evidence="17">
    <location>
        <begin position="103"/>
        <end position="386"/>
    </location>
</feature>
<feature type="transmembrane region" description="Helical" evidence="16">
    <location>
        <begin position="371"/>
        <end position="399"/>
    </location>
</feature>